<feature type="compositionally biased region" description="Basic residues" evidence="1">
    <location>
        <begin position="124"/>
        <end position="145"/>
    </location>
</feature>
<dbReference type="KEGG" id="ifl:C1H71_15985"/>
<sequence>MAKAALIVGFNPVYCSVDLLAAEMFMRVFALFCALFISFTAYAEDAPLPFDVPSAAPVIQRTAVSKPASRSVERQANSTKMSAKSHRAGKKHRSSAKKRSSVAGAKKHKGKVGSASRHTQSVKGQHKAARAKHTTKRKAVVHKKH</sequence>
<feature type="region of interest" description="Disordered" evidence="1">
    <location>
        <begin position="62"/>
        <end position="145"/>
    </location>
</feature>
<name>A0A7G3GD91_9NEIS</name>
<gene>
    <name evidence="2" type="ORF">C1H71_15985</name>
</gene>
<organism evidence="2 3">
    <name type="scientific">Iodobacter fluviatilis</name>
    <dbReference type="NCBI Taxonomy" id="537"/>
    <lineage>
        <taxon>Bacteria</taxon>
        <taxon>Pseudomonadati</taxon>
        <taxon>Pseudomonadota</taxon>
        <taxon>Betaproteobacteria</taxon>
        <taxon>Neisseriales</taxon>
        <taxon>Chitinibacteraceae</taxon>
        <taxon>Iodobacter</taxon>
    </lineage>
</organism>
<proteinExistence type="predicted"/>
<feature type="compositionally biased region" description="Basic residues" evidence="1">
    <location>
        <begin position="83"/>
        <end position="111"/>
    </location>
</feature>
<reference evidence="2 3" key="1">
    <citation type="submission" date="2018-01" db="EMBL/GenBank/DDBJ databases">
        <title>Genome sequence of Iodobacter sp. strain PCH194 isolated from Indian Trans-Himalaya.</title>
        <authorList>
            <person name="Kumar V."/>
            <person name="Thakur V."/>
            <person name="Kumar S."/>
            <person name="Singh D."/>
        </authorList>
    </citation>
    <scope>NUCLEOTIDE SEQUENCE [LARGE SCALE GENOMIC DNA]</scope>
    <source>
        <strain evidence="2 3">PCH194</strain>
    </source>
</reference>
<protein>
    <submittedName>
        <fullName evidence="2">Uncharacterized protein</fullName>
    </submittedName>
</protein>
<evidence type="ECO:0000256" key="1">
    <source>
        <dbReference type="SAM" id="MobiDB-lite"/>
    </source>
</evidence>
<accession>A0A7G3GD91</accession>
<evidence type="ECO:0000313" key="2">
    <source>
        <dbReference type="EMBL" id="QBC44883.1"/>
    </source>
</evidence>
<evidence type="ECO:0000313" key="3">
    <source>
        <dbReference type="Proteomes" id="UP000515917"/>
    </source>
</evidence>
<keyword evidence="3" id="KW-1185">Reference proteome</keyword>
<dbReference type="Proteomes" id="UP000515917">
    <property type="component" value="Chromosome"/>
</dbReference>
<dbReference type="AlphaFoldDB" id="A0A7G3GD91"/>
<dbReference type="EMBL" id="CP025781">
    <property type="protein sequence ID" value="QBC44883.1"/>
    <property type="molecule type" value="Genomic_DNA"/>
</dbReference>